<evidence type="ECO:0000313" key="2">
    <source>
        <dbReference type="EMBL" id="CAD9352280.1"/>
    </source>
</evidence>
<feature type="region of interest" description="Disordered" evidence="1">
    <location>
        <begin position="226"/>
        <end position="255"/>
    </location>
</feature>
<dbReference type="EMBL" id="HBGO01028507">
    <property type="protein sequence ID" value="CAD9352280.1"/>
    <property type="molecule type" value="Transcribed_RNA"/>
</dbReference>
<feature type="region of interest" description="Disordered" evidence="1">
    <location>
        <begin position="1"/>
        <end position="29"/>
    </location>
</feature>
<gene>
    <name evidence="2" type="ORF">OSIN01602_LOCUS16414</name>
</gene>
<proteinExistence type="predicted"/>
<dbReference type="AlphaFoldDB" id="A0A7S1ZY80"/>
<feature type="compositionally biased region" description="Basic and acidic residues" evidence="1">
    <location>
        <begin position="17"/>
        <end position="29"/>
    </location>
</feature>
<name>A0A7S1ZY80_TRICV</name>
<accession>A0A7S1ZY80</accession>
<protein>
    <submittedName>
        <fullName evidence="2">Uncharacterized protein</fullName>
    </submittedName>
</protein>
<reference evidence="2" key="1">
    <citation type="submission" date="2021-01" db="EMBL/GenBank/DDBJ databases">
        <authorList>
            <person name="Corre E."/>
            <person name="Pelletier E."/>
            <person name="Niang G."/>
            <person name="Scheremetjew M."/>
            <person name="Finn R."/>
            <person name="Kale V."/>
            <person name="Holt S."/>
            <person name="Cochrane G."/>
            <person name="Meng A."/>
            <person name="Brown T."/>
            <person name="Cohen L."/>
        </authorList>
    </citation>
    <scope>NUCLEOTIDE SEQUENCE</scope>
    <source>
        <strain evidence="2">Grunow 1884</strain>
    </source>
</reference>
<organism evidence="2">
    <name type="scientific">Trieres chinensis</name>
    <name type="common">Marine centric diatom</name>
    <name type="synonym">Odontella sinensis</name>
    <dbReference type="NCBI Taxonomy" id="1514140"/>
    <lineage>
        <taxon>Eukaryota</taxon>
        <taxon>Sar</taxon>
        <taxon>Stramenopiles</taxon>
        <taxon>Ochrophyta</taxon>
        <taxon>Bacillariophyta</taxon>
        <taxon>Mediophyceae</taxon>
        <taxon>Biddulphiophycidae</taxon>
        <taxon>Eupodiscales</taxon>
        <taxon>Parodontellaceae</taxon>
        <taxon>Trieres</taxon>
    </lineage>
</organism>
<evidence type="ECO:0000256" key="1">
    <source>
        <dbReference type="SAM" id="MobiDB-lite"/>
    </source>
</evidence>
<feature type="compositionally biased region" description="Polar residues" evidence="1">
    <location>
        <begin position="243"/>
        <end position="255"/>
    </location>
</feature>
<sequence>MMEGESDPYGSSGILMTDREVDSAETARRESAARDVLAAVGAALDKASATLDDLEREDLLGPALKRWCDDLADMAGGVAREIGERDEEGRRELARACLSDARGELLLREEAGTGGDDHSPATGSKNDDAATLATHGAAEAMAALSEDDVVGAVNMAETILLDVEEALRSVGNDEAEEIADVGLTVARMFVWMLQSIQGSVTPAQLAGTDGQVINSSQVEILDGENIDQTSTDSGAGKPAARTIPSSGAQQPSNQQRMRVLWPPLGPAVASAGKWGTDAATKSPVLSAALGLALWPAAIMAAFIGAPFLAADWALQKGYDASKDGPVVEAAEKGAANLYQVGKLYYLCGKLVLRQGWRVGMRQVDRRGGVGAVAMDIGSMAVDRALHPLETATMAWHGLSWGAGVLRDATVFLKQVATGEVPVGTVPVDLH</sequence>